<evidence type="ECO:0000313" key="2">
    <source>
        <dbReference type="EMBL" id="GHB27501.1"/>
    </source>
</evidence>
<evidence type="ECO:0000259" key="1">
    <source>
        <dbReference type="PROSITE" id="PS50206"/>
    </source>
</evidence>
<dbReference type="Gene3D" id="3.40.250.10">
    <property type="entry name" value="Rhodanese-like domain"/>
    <property type="match status" value="1"/>
</dbReference>
<dbReference type="SMART" id="SM00450">
    <property type="entry name" value="RHOD"/>
    <property type="match status" value="1"/>
</dbReference>
<keyword evidence="3" id="KW-1185">Reference proteome</keyword>
<dbReference type="EMBL" id="BMYF01000002">
    <property type="protein sequence ID" value="GHB27501.1"/>
    <property type="molecule type" value="Genomic_DNA"/>
</dbReference>
<dbReference type="CDD" id="cd00158">
    <property type="entry name" value="RHOD"/>
    <property type="match status" value="1"/>
</dbReference>
<dbReference type="NCBIfam" id="NF045521">
    <property type="entry name" value="rhoda_near_glyco"/>
    <property type="match status" value="1"/>
</dbReference>
<dbReference type="PANTHER" id="PTHR43031:SF1">
    <property type="entry name" value="PYRIDINE NUCLEOTIDE-DISULPHIDE OXIDOREDUCTASE"/>
    <property type="match status" value="1"/>
</dbReference>
<name>A0A8J3CUW4_9BACT</name>
<organism evidence="2 3">
    <name type="scientific">Mongoliitalea lutea</name>
    <dbReference type="NCBI Taxonomy" id="849756"/>
    <lineage>
        <taxon>Bacteria</taxon>
        <taxon>Pseudomonadati</taxon>
        <taxon>Bacteroidota</taxon>
        <taxon>Cytophagia</taxon>
        <taxon>Cytophagales</taxon>
        <taxon>Cyclobacteriaceae</taxon>
        <taxon>Mongoliitalea</taxon>
    </lineage>
</organism>
<dbReference type="SUPFAM" id="SSF52821">
    <property type="entry name" value="Rhodanese/Cell cycle control phosphatase"/>
    <property type="match status" value="1"/>
</dbReference>
<dbReference type="PROSITE" id="PS50206">
    <property type="entry name" value="RHODANESE_3"/>
    <property type="match status" value="1"/>
</dbReference>
<gene>
    <name evidence="2" type="ORF">GCM10008106_05300</name>
</gene>
<dbReference type="InterPro" id="IPR050229">
    <property type="entry name" value="GlpE_sulfurtransferase"/>
</dbReference>
<protein>
    <recommendedName>
        <fullName evidence="1">Rhodanese domain-containing protein</fullName>
    </recommendedName>
</protein>
<dbReference type="RefSeq" id="WP_189578895.1">
    <property type="nucleotide sequence ID" value="NZ_BMYF01000002.1"/>
</dbReference>
<evidence type="ECO:0000313" key="3">
    <source>
        <dbReference type="Proteomes" id="UP000642809"/>
    </source>
</evidence>
<feature type="domain" description="Rhodanese" evidence="1">
    <location>
        <begin position="48"/>
        <end position="137"/>
    </location>
</feature>
<sequence length="164" mass="18846">MIYKLILTGFLAMIPLFSSGQSFAYKTLLQTVYDKNFPLIQPNDLKANLQQFELLDIREKNEFEVSHIKGAKLIEYSTFSLEKISTIPKDKPIVVYCSIGARSQEIGKKLIDAGYTNVFNLYGGIFHWVNEGLPVYNKNLKTNKIHGYNKKWGIWLTKGDKVYN</sequence>
<proteinExistence type="predicted"/>
<dbReference type="Pfam" id="PF00581">
    <property type="entry name" value="Rhodanese"/>
    <property type="match status" value="1"/>
</dbReference>
<accession>A0A8J3CUW4</accession>
<dbReference type="PANTHER" id="PTHR43031">
    <property type="entry name" value="FAD-DEPENDENT OXIDOREDUCTASE"/>
    <property type="match status" value="1"/>
</dbReference>
<comment type="caution">
    <text evidence="2">The sequence shown here is derived from an EMBL/GenBank/DDBJ whole genome shotgun (WGS) entry which is preliminary data.</text>
</comment>
<reference evidence="2" key="1">
    <citation type="journal article" date="2014" name="Int. J. Syst. Evol. Microbiol.">
        <title>Complete genome sequence of Corynebacterium casei LMG S-19264T (=DSM 44701T), isolated from a smear-ripened cheese.</title>
        <authorList>
            <consortium name="US DOE Joint Genome Institute (JGI-PGF)"/>
            <person name="Walter F."/>
            <person name="Albersmeier A."/>
            <person name="Kalinowski J."/>
            <person name="Ruckert C."/>
        </authorList>
    </citation>
    <scope>NUCLEOTIDE SEQUENCE</scope>
    <source>
        <strain evidence="2">KCTC 23224</strain>
    </source>
</reference>
<dbReference type="InterPro" id="IPR036873">
    <property type="entry name" value="Rhodanese-like_dom_sf"/>
</dbReference>
<dbReference type="Proteomes" id="UP000642809">
    <property type="component" value="Unassembled WGS sequence"/>
</dbReference>
<reference evidence="2" key="2">
    <citation type="submission" date="2020-09" db="EMBL/GenBank/DDBJ databases">
        <authorList>
            <person name="Sun Q."/>
            <person name="Kim S."/>
        </authorList>
    </citation>
    <scope>NUCLEOTIDE SEQUENCE</scope>
    <source>
        <strain evidence="2">KCTC 23224</strain>
    </source>
</reference>
<dbReference type="AlphaFoldDB" id="A0A8J3CUW4"/>
<dbReference type="InterPro" id="IPR001763">
    <property type="entry name" value="Rhodanese-like_dom"/>
</dbReference>